<dbReference type="GO" id="GO:0005886">
    <property type="term" value="C:plasma membrane"/>
    <property type="evidence" value="ECO:0007669"/>
    <property type="project" value="UniProtKB-SubCell"/>
</dbReference>
<gene>
    <name evidence="9" type="ORF">CJ218_06370</name>
</gene>
<dbReference type="AlphaFoldDB" id="A0A2N6SE99"/>
<evidence type="ECO:0000256" key="1">
    <source>
        <dbReference type="ARBA" id="ARBA00004651"/>
    </source>
</evidence>
<comment type="subcellular location">
    <subcellularLocation>
        <location evidence="1">Cell membrane</location>
        <topology evidence="1">Multi-pass membrane protein</topology>
    </subcellularLocation>
</comment>
<feature type="transmembrane region" description="Helical" evidence="7">
    <location>
        <begin position="138"/>
        <end position="158"/>
    </location>
</feature>
<feature type="domain" description="RDD" evidence="8">
    <location>
        <begin position="42"/>
        <end position="158"/>
    </location>
</feature>
<dbReference type="STRING" id="84135.GCA_001052115_01109"/>
<dbReference type="EMBL" id="PNGT01000006">
    <property type="protein sequence ID" value="PMC52217.1"/>
    <property type="molecule type" value="Genomic_DNA"/>
</dbReference>
<accession>A0A2N6SE99</accession>
<evidence type="ECO:0000313" key="10">
    <source>
        <dbReference type="Proteomes" id="UP000235670"/>
    </source>
</evidence>
<keyword evidence="2" id="KW-1003">Cell membrane</keyword>
<name>A0A2N6SE99_9BACL</name>
<proteinExistence type="predicted"/>
<dbReference type="Pfam" id="PF06271">
    <property type="entry name" value="RDD"/>
    <property type="match status" value="1"/>
</dbReference>
<evidence type="ECO:0000256" key="4">
    <source>
        <dbReference type="ARBA" id="ARBA00022989"/>
    </source>
</evidence>
<dbReference type="InterPro" id="IPR010432">
    <property type="entry name" value="RDD"/>
</dbReference>
<evidence type="ECO:0000256" key="7">
    <source>
        <dbReference type="SAM" id="Phobius"/>
    </source>
</evidence>
<dbReference type="RefSeq" id="WP_102190014.1">
    <property type="nucleotide sequence ID" value="NZ_PNGT01000006.1"/>
</dbReference>
<dbReference type="PANTHER" id="PTHR36115:SF9">
    <property type="entry name" value="LMO1584 PROTEIN"/>
    <property type="match status" value="1"/>
</dbReference>
<feature type="transmembrane region" description="Helical" evidence="7">
    <location>
        <begin position="48"/>
        <end position="65"/>
    </location>
</feature>
<feature type="region of interest" description="Disordered" evidence="6">
    <location>
        <begin position="1"/>
        <end position="38"/>
    </location>
</feature>
<feature type="compositionally biased region" description="Polar residues" evidence="6">
    <location>
        <begin position="20"/>
        <end position="33"/>
    </location>
</feature>
<evidence type="ECO:0000313" key="9">
    <source>
        <dbReference type="EMBL" id="PMC52217.1"/>
    </source>
</evidence>
<organism evidence="9 10">
    <name type="scientific">Gemella sanguinis</name>
    <dbReference type="NCBI Taxonomy" id="84135"/>
    <lineage>
        <taxon>Bacteria</taxon>
        <taxon>Bacillati</taxon>
        <taxon>Bacillota</taxon>
        <taxon>Bacilli</taxon>
        <taxon>Bacillales</taxon>
        <taxon>Gemellaceae</taxon>
        <taxon>Gemella</taxon>
    </lineage>
</organism>
<keyword evidence="4 7" id="KW-1133">Transmembrane helix</keyword>
<keyword evidence="3 7" id="KW-0812">Transmembrane</keyword>
<evidence type="ECO:0000256" key="3">
    <source>
        <dbReference type="ARBA" id="ARBA00022692"/>
    </source>
</evidence>
<evidence type="ECO:0000259" key="8">
    <source>
        <dbReference type="Pfam" id="PF06271"/>
    </source>
</evidence>
<evidence type="ECO:0000256" key="6">
    <source>
        <dbReference type="SAM" id="MobiDB-lite"/>
    </source>
</evidence>
<protein>
    <submittedName>
        <fullName evidence="9">RDD family protein</fullName>
    </submittedName>
</protein>
<dbReference type="Proteomes" id="UP000235670">
    <property type="component" value="Unassembled WGS sequence"/>
</dbReference>
<dbReference type="PANTHER" id="PTHR36115">
    <property type="entry name" value="PROLINE-RICH ANTIGEN HOMOLOG-RELATED"/>
    <property type="match status" value="1"/>
</dbReference>
<dbReference type="InterPro" id="IPR051791">
    <property type="entry name" value="Pra-immunoreactive"/>
</dbReference>
<comment type="caution">
    <text evidence="9">The sequence shown here is derived from an EMBL/GenBank/DDBJ whole genome shotgun (WGS) entry which is preliminary data.</text>
</comment>
<reference evidence="9 10" key="1">
    <citation type="submission" date="2017-09" db="EMBL/GenBank/DDBJ databases">
        <title>Bacterial strain isolated from the female urinary microbiota.</title>
        <authorList>
            <person name="Thomas-White K."/>
            <person name="Kumar N."/>
            <person name="Forster S."/>
            <person name="Putonti C."/>
            <person name="Lawley T."/>
            <person name="Wolfe A.J."/>
        </authorList>
    </citation>
    <scope>NUCLEOTIDE SEQUENCE [LARGE SCALE GENOMIC DNA]</scope>
    <source>
        <strain evidence="9 10">UMB0186</strain>
    </source>
</reference>
<sequence length="186" mass="21500">MVKKIKKNNSYSYNDRNIAPKSTANVPEETNQEVPDLTGEDASSVKRIIAYVIDLAIYLPIALLFQYTSRNLRNIGGPENERNALYMMISIIIFAILLYGYLPSNWKGQTIGKKICKIRIVPTDGKKIDFSKYLIREFLAKVVLFWFTIPLVSFYFLYQKYVAREAKPILLHDNLLNTRIVKAQEK</sequence>
<feature type="transmembrane region" description="Helical" evidence="7">
    <location>
        <begin position="85"/>
        <end position="102"/>
    </location>
</feature>
<evidence type="ECO:0000256" key="5">
    <source>
        <dbReference type="ARBA" id="ARBA00023136"/>
    </source>
</evidence>
<evidence type="ECO:0000256" key="2">
    <source>
        <dbReference type="ARBA" id="ARBA00022475"/>
    </source>
</evidence>
<keyword evidence="5 7" id="KW-0472">Membrane</keyword>
<dbReference type="OrthoDB" id="1787043at2"/>